<accession>A0A2A4CL01</accession>
<organism evidence="2 3">
    <name type="scientific">Pseudothioclava arenosa</name>
    <dbReference type="NCBI Taxonomy" id="1795308"/>
    <lineage>
        <taxon>Bacteria</taxon>
        <taxon>Pseudomonadati</taxon>
        <taxon>Pseudomonadota</taxon>
        <taxon>Alphaproteobacteria</taxon>
        <taxon>Rhodobacterales</taxon>
        <taxon>Paracoccaceae</taxon>
        <taxon>Pseudothioclava</taxon>
    </lineage>
</organism>
<feature type="transmembrane region" description="Helical" evidence="1">
    <location>
        <begin position="291"/>
        <end position="308"/>
    </location>
</feature>
<keyword evidence="1" id="KW-1133">Transmembrane helix</keyword>
<feature type="transmembrane region" description="Helical" evidence="1">
    <location>
        <begin position="132"/>
        <end position="152"/>
    </location>
</feature>
<evidence type="ECO:0000313" key="3">
    <source>
        <dbReference type="Proteomes" id="UP000243507"/>
    </source>
</evidence>
<evidence type="ECO:0000313" key="2">
    <source>
        <dbReference type="EMBL" id="PCD75951.1"/>
    </source>
</evidence>
<dbReference type="AlphaFoldDB" id="A0A2A4CL01"/>
<evidence type="ECO:0000256" key="1">
    <source>
        <dbReference type="SAM" id="Phobius"/>
    </source>
</evidence>
<feature type="transmembrane region" description="Helical" evidence="1">
    <location>
        <begin position="266"/>
        <end position="285"/>
    </location>
</feature>
<dbReference type="Proteomes" id="UP000243507">
    <property type="component" value="Unassembled WGS sequence"/>
</dbReference>
<feature type="transmembrane region" description="Helical" evidence="1">
    <location>
        <begin position="49"/>
        <end position="70"/>
    </location>
</feature>
<dbReference type="EMBL" id="NTJD01000008">
    <property type="protein sequence ID" value="PCD75951.1"/>
    <property type="molecule type" value="Genomic_DNA"/>
</dbReference>
<keyword evidence="3" id="KW-1185">Reference proteome</keyword>
<evidence type="ECO:0008006" key="4">
    <source>
        <dbReference type="Google" id="ProtNLM"/>
    </source>
</evidence>
<name>A0A2A4CL01_9RHOB</name>
<proteinExistence type="predicted"/>
<reference evidence="2 3" key="1">
    <citation type="submission" date="2017-09" db="EMBL/GenBank/DDBJ databases">
        <title>A multilocus sequence analysis scheme for characterization of bacteria in the genus Thioclava.</title>
        <authorList>
            <person name="Liu Y."/>
            <person name="Shao Z."/>
        </authorList>
    </citation>
    <scope>NUCLEOTIDE SEQUENCE [LARGE SCALE GENOMIC DNA]</scope>
    <source>
        <strain evidence="2 3">CAU 1312</strain>
    </source>
</reference>
<feature type="transmembrane region" description="Helical" evidence="1">
    <location>
        <begin position="76"/>
        <end position="94"/>
    </location>
</feature>
<sequence>MVVRTKPPGPWAQTQLLLSYDDGFSRRALLGWLIELVQPAGLDEATARMICLIVTFAGGLAFMLYVLRALEDVPRAFALGAVVATSFGLAEFLGNTGYLEGAYFVPGLIALALPGAGLASGAAMLALGAVGVLIHDAMLPSFGVLIALLLFLRWQGRGPGRAAGVAAVPLVALVVLSAALFKLSPSGAEAETLIAGVSARALDYPIDPKAVEAVLRYGPGEGPSYLFRWETPFFYFERNYVLPIGFGFLALASVLIWRLGAGLGALARLACVLAALAPATLMLVAFDLSRLMGFAVLQAILVIAILLREHPPAREALPRLVTEAWVVALMAANVFVSWPAFNRGGEYSAHLPAGLIETQRWGLSMEEQLKIPPRQY</sequence>
<gene>
    <name evidence="2" type="ORF">CLN94_10680</name>
</gene>
<feature type="transmembrane region" description="Helical" evidence="1">
    <location>
        <begin position="101"/>
        <end position="126"/>
    </location>
</feature>
<comment type="caution">
    <text evidence="2">The sequence shown here is derived from an EMBL/GenBank/DDBJ whole genome shotgun (WGS) entry which is preliminary data.</text>
</comment>
<protein>
    <recommendedName>
        <fullName evidence="4">Glycosyltransferase RgtA/B/C/D-like domain-containing protein</fullName>
    </recommendedName>
</protein>
<feature type="transmembrane region" description="Helical" evidence="1">
    <location>
        <begin position="164"/>
        <end position="183"/>
    </location>
</feature>
<feature type="transmembrane region" description="Helical" evidence="1">
    <location>
        <begin position="320"/>
        <end position="341"/>
    </location>
</feature>
<feature type="transmembrane region" description="Helical" evidence="1">
    <location>
        <begin position="240"/>
        <end position="259"/>
    </location>
</feature>
<keyword evidence="1" id="KW-0812">Transmembrane</keyword>
<keyword evidence="1" id="KW-0472">Membrane</keyword>